<dbReference type="GO" id="GO:0003824">
    <property type="term" value="F:catalytic activity"/>
    <property type="evidence" value="ECO:0007669"/>
    <property type="project" value="InterPro"/>
</dbReference>
<keyword evidence="4" id="KW-0479">Metal-binding</keyword>
<dbReference type="SFLD" id="SFLDG01083">
    <property type="entry name" value="Uncharacterised_Radical_SAM_Su"/>
    <property type="match status" value="1"/>
</dbReference>
<dbReference type="GO" id="GO:0046872">
    <property type="term" value="F:metal ion binding"/>
    <property type="evidence" value="ECO:0007669"/>
    <property type="project" value="UniProtKB-KW"/>
</dbReference>
<evidence type="ECO:0000256" key="4">
    <source>
        <dbReference type="ARBA" id="ARBA00022723"/>
    </source>
</evidence>
<accession>A0A6M8BEK9</accession>
<dbReference type="KEGG" id="theu:HPC62_11495"/>
<dbReference type="RefSeq" id="WP_172355774.1">
    <property type="nucleotide sequence ID" value="NZ_CP053661.1"/>
</dbReference>
<dbReference type="PANTHER" id="PTHR43787">
    <property type="entry name" value="FEMO COFACTOR BIOSYNTHESIS PROTEIN NIFB-RELATED"/>
    <property type="match status" value="1"/>
</dbReference>
<evidence type="ECO:0000256" key="1">
    <source>
        <dbReference type="ARBA" id="ARBA00001966"/>
    </source>
</evidence>
<dbReference type="Proteomes" id="UP000505210">
    <property type="component" value="Chromosome"/>
</dbReference>
<dbReference type="GO" id="GO:0051539">
    <property type="term" value="F:4 iron, 4 sulfur cluster binding"/>
    <property type="evidence" value="ECO:0007669"/>
    <property type="project" value="UniProtKB-KW"/>
</dbReference>
<evidence type="ECO:0000256" key="2">
    <source>
        <dbReference type="ARBA" id="ARBA00022485"/>
    </source>
</evidence>
<protein>
    <submittedName>
        <fullName evidence="9">Radical SAM protein</fullName>
    </submittedName>
</protein>
<dbReference type="PANTHER" id="PTHR43787:SF11">
    <property type="entry name" value="UPF0026 PROTEIN SLR1464"/>
    <property type="match status" value="1"/>
</dbReference>
<keyword evidence="3" id="KW-0949">S-adenosyl-L-methionine</keyword>
<feature type="region of interest" description="Disordered" evidence="7">
    <location>
        <begin position="205"/>
        <end position="233"/>
    </location>
</feature>
<keyword evidence="10" id="KW-1185">Reference proteome</keyword>
<sequence length="272" mass="30449">MLHNQRFFNSIYGPVKSWRFGQSLGIDPIGAVSTCSFNCVYCQLGEIEYQTTTRQVFISTEQIQQDLQPFAPWDVDLVTVSGSGEPTLAQNLADILTAAKAITKKPLAVLTNGSLLTDPDVRADLMIADRVSVKLDAIAPSFSQRINRPLDGLDLGRLWAGLWQFRQQYSGILSIQTMLLSTWSDQQQADYITLMQRLLPDEIQINTPTRPKPTRHELDARGNHTSGSRPYPVRSLRPVSVEQLQIFCDHIQSATGIPTRYPQHQLIPSTQA</sequence>
<dbReference type="PROSITE" id="PS51918">
    <property type="entry name" value="RADICAL_SAM"/>
    <property type="match status" value="1"/>
</dbReference>
<evidence type="ECO:0000259" key="8">
    <source>
        <dbReference type="PROSITE" id="PS51918"/>
    </source>
</evidence>
<dbReference type="AlphaFoldDB" id="A0A6M8BEK9"/>
<keyword evidence="5" id="KW-0408">Iron</keyword>
<comment type="cofactor">
    <cofactor evidence="1">
        <name>[4Fe-4S] cluster</name>
        <dbReference type="ChEBI" id="CHEBI:49883"/>
    </cofactor>
</comment>
<dbReference type="SUPFAM" id="SSF102114">
    <property type="entry name" value="Radical SAM enzymes"/>
    <property type="match status" value="1"/>
</dbReference>
<dbReference type="InterPro" id="IPR058240">
    <property type="entry name" value="rSAM_sf"/>
</dbReference>
<evidence type="ECO:0000313" key="9">
    <source>
        <dbReference type="EMBL" id="QKD82720.1"/>
    </source>
</evidence>
<dbReference type="InterPro" id="IPR040084">
    <property type="entry name" value="GTPase_Obg"/>
</dbReference>
<dbReference type="Pfam" id="PF04055">
    <property type="entry name" value="Radical_SAM"/>
    <property type="match status" value="1"/>
</dbReference>
<feature type="domain" description="Radical SAM core" evidence="8">
    <location>
        <begin position="19"/>
        <end position="258"/>
    </location>
</feature>
<evidence type="ECO:0000313" key="10">
    <source>
        <dbReference type="Proteomes" id="UP000505210"/>
    </source>
</evidence>
<dbReference type="Gene3D" id="3.20.20.70">
    <property type="entry name" value="Aldolase class I"/>
    <property type="match status" value="1"/>
</dbReference>
<dbReference type="InterPro" id="IPR013785">
    <property type="entry name" value="Aldolase_TIM"/>
</dbReference>
<dbReference type="SFLD" id="SFLDS00029">
    <property type="entry name" value="Radical_SAM"/>
    <property type="match status" value="1"/>
</dbReference>
<name>A0A6M8BEK9_9CYAN</name>
<gene>
    <name evidence="9" type="ORF">HPC62_11495</name>
</gene>
<proteinExistence type="predicted"/>
<evidence type="ECO:0000256" key="5">
    <source>
        <dbReference type="ARBA" id="ARBA00023004"/>
    </source>
</evidence>
<dbReference type="EMBL" id="CP053661">
    <property type="protein sequence ID" value="QKD82720.1"/>
    <property type="molecule type" value="Genomic_DNA"/>
</dbReference>
<reference evidence="9 10" key="1">
    <citation type="submission" date="2020-05" db="EMBL/GenBank/DDBJ databases">
        <title>Complete genome sequence of of a novel Thermoleptolyngbya strain isolated from hot springs of Ganzi, Sichuan China.</title>
        <authorList>
            <person name="Tang J."/>
            <person name="Daroch M."/>
            <person name="Li L."/>
            <person name="Waleron K."/>
            <person name="Waleron M."/>
            <person name="Waleron M."/>
        </authorList>
    </citation>
    <scope>NUCLEOTIDE SEQUENCE [LARGE SCALE GENOMIC DNA]</scope>
    <source>
        <strain evidence="9 10">PKUAC-SCTA183</strain>
    </source>
</reference>
<organism evidence="9 10">
    <name type="scientific">Thermoleptolyngbya sichuanensis A183</name>
    <dbReference type="NCBI Taxonomy" id="2737172"/>
    <lineage>
        <taxon>Bacteria</taxon>
        <taxon>Bacillati</taxon>
        <taxon>Cyanobacteriota</taxon>
        <taxon>Cyanophyceae</taxon>
        <taxon>Oculatellales</taxon>
        <taxon>Oculatellaceae</taxon>
        <taxon>Thermoleptolyngbya</taxon>
        <taxon>Thermoleptolyngbya sichuanensis</taxon>
    </lineage>
</organism>
<keyword evidence="6" id="KW-0411">Iron-sulfur</keyword>
<dbReference type="CDD" id="cd01335">
    <property type="entry name" value="Radical_SAM"/>
    <property type="match status" value="1"/>
</dbReference>
<evidence type="ECO:0000256" key="7">
    <source>
        <dbReference type="SAM" id="MobiDB-lite"/>
    </source>
</evidence>
<evidence type="ECO:0000256" key="3">
    <source>
        <dbReference type="ARBA" id="ARBA00022691"/>
    </source>
</evidence>
<keyword evidence="2" id="KW-0004">4Fe-4S</keyword>
<dbReference type="InterPro" id="IPR007197">
    <property type="entry name" value="rSAM"/>
</dbReference>
<evidence type="ECO:0000256" key="6">
    <source>
        <dbReference type="ARBA" id="ARBA00023014"/>
    </source>
</evidence>